<dbReference type="EMBL" id="CP011112">
    <property type="protein sequence ID" value="AKU17041.1"/>
    <property type="molecule type" value="Genomic_DNA"/>
</dbReference>
<keyword evidence="6" id="KW-1185">Reference proteome</keyword>
<dbReference type="PANTHER" id="PTHR10434">
    <property type="entry name" value="1-ACYL-SN-GLYCEROL-3-PHOSPHATE ACYLTRANSFERASE"/>
    <property type="match status" value="1"/>
</dbReference>
<evidence type="ECO:0000256" key="1">
    <source>
        <dbReference type="ARBA" id="ARBA00022679"/>
    </source>
</evidence>
<dbReference type="AlphaFoldDB" id="A0A0K1JK10"/>
<keyword evidence="2" id="KW-0012">Acyltransferase</keyword>
<feature type="compositionally biased region" description="Basic and acidic residues" evidence="3">
    <location>
        <begin position="234"/>
        <end position="243"/>
    </location>
</feature>
<dbReference type="PATRIC" id="fig|571913.6.peg.3283"/>
<protein>
    <recommendedName>
        <fullName evidence="4">Phospholipid/glycerol acyltransferase domain-containing protein</fullName>
    </recommendedName>
</protein>
<dbReference type="CDD" id="cd07989">
    <property type="entry name" value="LPLAT_AGPAT-like"/>
    <property type="match status" value="1"/>
</dbReference>
<evidence type="ECO:0000256" key="2">
    <source>
        <dbReference type="ARBA" id="ARBA00023315"/>
    </source>
</evidence>
<dbReference type="PANTHER" id="PTHR10434:SF55">
    <property type="entry name" value="POSSIBLE ACYLTRANSFERASE"/>
    <property type="match status" value="1"/>
</dbReference>
<gene>
    <name evidence="5" type="ORF">VV02_16180</name>
</gene>
<evidence type="ECO:0000313" key="6">
    <source>
        <dbReference type="Proteomes" id="UP000066480"/>
    </source>
</evidence>
<dbReference type="Pfam" id="PF01553">
    <property type="entry name" value="Acyltransferase"/>
    <property type="match status" value="1"/>
</dbReference>
<sequence>MEPVYKPVIGFARTLFAAQGLKFTISGGEHVPRSGGAVVAMNHLSYFDYAYAGLPALESRRLVRWMAKKEIFDHRVMGPLMRGMKHIPVDRRSGVAAYDEAVSALRAGEIVGVFPETTISRSLELRDFKTGAVRMAMEAGVPVLPTIAWGNHRVWTKDHPKQLGRSKTPITITVGAPLTFEAGGNAVEATAELKTVMEKMLHEAQESYPTLTGDDLKYVPARLGGTAPTPEAAKVLDHEENARRKAKRASK</sequence>
<evidence type="ECO:0000313" key="5">
    <source>
        <dbReference type="EMBL" id="AKU17041.1"/>
    </source>
</evidence>
<reference evidence="5 6" key="1">
    <citation type="submission" date="2015-03" db="EMBL/GenBank/DDBJ databases">
        <title>Luteipulveratus halotolerans sp. nov., a novel actinobacterium (Dermacoccaceae) from Sarawak, Malaysia.</title>
        <authorList>
            <person name="Juboi H."/>
            <person name="Basik A."/>
            <person name="Shamsul S.S."/>
            <person name="Arnold P."/>
            <person name="Schmitt E.K."/>
            <person name="Sanglier J.-J."/>
            <person name="Yeo T."/>
        </authorList>
    </citation>
    <scope>NUCLEOTIDE SEQUENCE [LARGE SCALE GENOMIC DNA]</scope>
    <source>
        <strain evidence="5 6">MN07-A0370</strain>
    </source>
</reference>
<dbReference type="SUPFAM" id="SSF69593">
    <property type="entry name" value="Glycerol-3-phosphate (1)-acyltransferase"/>
    <property type="match status" value="1"/>
</dbReference>
<feature type="domain" description="Phospholipid/glycerol acyltransferase" evidence="4">
    <location>
        <begin position="37"/>
        <end position="151"/>
    </location>
</feature>
<dbReference type="Proteomes" id="UP000066480">
    <property type="component" value="Chromosome"/>
</dbReference>
<name>A0A0K1JK10_9MICO</name>
<feature type="region of interest" description="Disordered" evidence="3">
    <location>
        <begin position="222"/>
        <end position="251"/>
    </location>
</feature>
<dbReference type="GO" id="GO:0006654">
    <property type="term" value="P:phosphatidic acid biosynthetic process"/>
    <property type="evidence" value="ECO:0007669"/>
    <property type="project" value="TreeGrafter"/>
</dbReference>
<dbReference type="RefSeq" id="WP_052593078.1">
    <property type="nucleotide sequence ID" value="NZ_CP011112.1"/>
</dbReference>
<evidence type="ECO:0000256" key="3">
    <source>
        <dbReference type="SAM" id="MobiDB-lite"/>
    </source>
</evidence>
<evidence type="ECO:0000259" key="4">
    <source>
        <dbReference type="SMART" id="SM00563"/>
    </source>
</evidence>
<dbReference type="KEGG" id="lmoi:VV02_16180"/>
<accession>A0A0K1JK10</accession>
<dbReference type="GO" id="GO:0005886">
    <property type="term" value="C:plasma membrane"/>
    <property type="evidence" value="ECO:0007669"/>
    <property type="project" value="TreeGrafter"/>
</dbReference>
<keyword evidence="1" id="KW-0808">Transferase</keyword>
<dbReference type="OrthoDB" id="3210041at2"/>
<organism evidence="5 6">
    <name type="scientific">Luteipulveratus mongoliensis</name>
    <dbReference type="NCBI Taxonomy" id="571913"/>
    <lineage>
        <taxon>Bacteria</taxon>
        <taxon>Bacillati</taxon>
        <taxon>Actinomycetota</taxon>
        <taxon>Actinomycetes</taxon>
        <taxon>Micrococcales</taxon>
        <taxon>Dermacoccaceae</taxon>
        <taxon>Luteipulveratus</taxon>
    </lineage>
</organism>
<dbReference type="GO" id="GO:0003841">
    <property type="term" value="F:1-acylglycerol-3-phosphate O-acyltransferase activity"/>
    <property type="evidence" value="ECO:0007669"/>
    <property type="project" value="TreeGrafter"/>
</dbReference>
<dbReference type="InterPro" id="IPR002123">
    <property type="entry name" value="Plipid/glycerol_acylTrfase"/>
</dbReference>
<dbReference type="STRING" id="571913.VV02_16180"/>
<proteinExistence type="predicted"/>
<dbReference type="SMART" id="SM00563">
    <property type="entry name" value="PlsC"/>
    <property type="match status" value="1"/>
</dbReference>